<dbReference type="RefSeq" id="XP_028531192.1">
    <property type="nucleotide sequence ID" value="XM_028676001.1"/>
</dbReference>
<feature type="transmembrane region" description="Helical" evidence="1">
    <location>
        <begin position="40"/>
        <end position="58"/>
    </location>
</feature>
<keyword evidence="1" id="KW-0472">Membrane</keyword>
<protein>
    <recommendedName>
        <fullName evidence="4">Fam-h protein</fullName>
    </recommendedName>
</protein>
<name>A0A1J1GKD1_PLARL</name>
<proteinExistence type="predicted"/>
<dbReference type="AlphaFoldDB" id="A0A1J1GKD1"/>
<dbReference type="EMBL" id="CVMU01000312">
    <property type="protein sequence ID" value="CRG84884.1"/>
    <property type="molecule type" value="Genomic_DNA"/>
</dbReference>
<dbReference type="GeneID" id="39734053"/>
<keyword evidence="3" id="KW-1185">Reference proteome</keyword>
<evidence type="ECO:0008006" key="4">
    <source>
        <dbReference type="Google" id="ProtNLM"/>
    </source>
</evidence>
<accession>A0A1J1GKD1</accession>
<feature type="transmembrane region" description="Helical" evidence="1">
    <location>
        <begin position="165"/>
        <end position="189"/>
    </location>
</feature>
<evidence type="ECO:0000256" key="1">
    <source>
        <dbReference type="SAM" id="Phobius"/>
    </source>
</evidence>
<evidence type="ECO:0000313" key="2">
    <source>
        <dbReference type="EMBL" id="CRG84884.1"/>
    </source>
</evidence>
<dbReference type="VEuPathDB" id="PlasmoDB:PRELSG_0013140"/>
<evidence type="ECO:0000313" key="3">
    <source>
        <dbReference type="Proteomes" id="UP000220158"/>
    </source>
</evidence>
<organism evidence="2 3">
    <name type="scientific">Plasmodium relictum</name>
    <dbReference type="NCBI Taxonomy" id="85471"/>
    <lineage>
        <taxon>Eukaryota</taxon>
        <taxon>Sar</taxon>
        <taxon>Alveolata</taxon>
        <taxon>Apicomplexa</taxon>
        <taxon>Aconoidasida</taxon>
        <taxon>Haemosporida</taxon>
        <taxon>Plasmodiidae</taxon>
        <taxon>Plasmodium</taxon>
        <taxon>Plasmodium (Haemamoeba)</taxon>
    </lineage>
</organism>
<sequence>MKNDIIFYFNKCYGYNTHIDGNYITIYLPSSKMYHKKNKINTSLFFKFILFILLVIILQSSNTYIYRSAKCKHNIERTINLIYKRILSQCSDVKSKKSESKLNLLNNNELQNGMNEDLQSNLNCNNSESKIKTENPEVIIFMLKEYEKKDKNDKKNSKMVKCYDYTYIFMMIFPFLLFITLSSILNMGYSIGISESRLQTGYLSYISLLSLLSAIMLIRKKKKKYITLKYK</sequence>
<dbReference type="Proteomes" id="UP000220158">
    <property type="component" value="Unassembled WGS sequence"/>
</dbReference>
<reference evidence="2 3" key="1">
    <citation type="submission" date="2015-04" db="EMBL/GenBank/DDBJ databases">
        <authorList>
            <consortium name="Pathogen Informatics"/>
        </authorList>
    </citation>
    <scope>NUCLEOTIDE SEQUENCE [LARGE SCALE GENOMIC DNA]</scope>
    <source>
        <strain evidence="2 3">SGS1</strain>
    </source>
</reference>
<feature type="transmembrane region" description="Helical" evidence="1">
    <location>
        <begin position="201"/>
        <end position="218"/>
    </location>
</feature>
<dbReference type="KEGG" id="prel:PRELSG_0013140"/>
<gene>
    <name evidence="2" type="ORF">PRELSG_0013140</name>
</gene>
<keyword evidence="1" id="KW-1133">Transmembrane helix</keyword>
<keyword evidence="1" id="KW-0812">Transmembrane</keyword>